<evidence type="ECO:0000256" key="1">
    <source>
        <dbReference type="ARBA" id="ARBA00012528"/>
    </source>
</evidence>
<dbReference type="GO" id="GO:0052621">
    <property type="term" value="F:diguanylate cyclase activity"/>
    <property type="evidence" value="ECO:0007669"/>
    <property type="project" value="UniProtKB-EC"/>
</dbReference>
<dbReference type="RefSeq" id="WP_349761034.1">
    <property type="nucleotide sequence ID" value="NZ_JBEGCJ010000002.1"/>
</dbReference>
<dbReference type="CDD" id="cd01949">
    <property type="entry name" value="GGDEF"/>
    <property type="match status" value="1"/>
</dbReference>
<dbReference type="Proteomes" id="UP001442468">
    <property type="component" value="Unassembled WGS sequence"/>
</dbReference>
<sequence length="208" mass="23365">MVHDARHTLSLKGNDYFVISHQNITERKLAENEVEKLSRLDGLTGIANRRSFDEFLESEWKRCKRLRIPISLALLDLDHFKLLNDTYGHQAGDECLKSIGRVLEKYSGRPSDICARYGGEEFAIVYGNTNLDQAKMIASKVLDEIRSLNIPNEKAPTSPTLTASIGLAEMHPSSENDESQLVKMSDDALYQAKESGRDKVSIHLDSSE</sequence>
<dbReference type="PROSITE" id="PS50887">
    <property type="entry name" value="GGDEF"/>
    <property type="match status" value="1"/>
</dbReference>
<keyword evidence="3" id="KW-0548">Nucleotidyltransferase</keyword>
<dbReference type="EC" id="2.7.7.65" evidence="1"/>
<dbReference type="EMBL" id="JBEGCJ010000002">
    <property type="protein sequence ID" value="MEQ6916774.1"/>
    <property type="molecule type" value="Genomic_DNA"/>
</dbReference>
<dbReference type="InterPro" id="IPR000160">
    <property type="entry name" value="GGDEF_dom"/>
</dbReference>
<dbReference type="SUPFAM" id="SSF55073">
    <property type="entry name" value="Nucleotide cyclase"/>
    <property type="match status" value="1"/>
</dbReference>
<dbReference type="Pfam" id="PF00990">
    <property type="entry name" value="GGDEF"/>
    <property type="match status" value="1"/>
</dbReference>
<comment type="caution">
    <text evidence="3">The sequence shown here is derived from an EMBL/GenBank/DDBJ whole genome shotgun (WGS) entry which is preliminary data.</text>
</comment>
<dbReference type="PANTHER" id="PTHR45138:SF24">
    <property type="entry name" value="DIGUANYLATE CYCLASE DGCC-RELATED"/>
    <property type="match status" value="1"/>
</dbReference>
<dbReference type="InterPro" id="IPR029787">
    <property type="entry name" value="Nucleotide_cyclase"/>
</dbReference>
<evidence type="ECO:0000313" key="4">
    <source>
        <dbReference type="Proteomes" id="UP001442468"/>
    </source>
</evidence>
<name>A0ABV1NCH8_9GAMM</name>
<evidence type="ECO:0000259" key="2">
    <source>
        <dbReference type="PROSITE" id="PS50887"/>
    </source>
</evidence>
<keyword evidence="4" id="KW-1185">Reference proteome</keyword>
<protein>
    <recommendedName>
        <fullName evidence="1">diguanylate cyclase</fullName>
        <ecNumber evidence="1">2.7.7.65</ecNumber>
    </recommendedName>
</protein>
<dbReference type="Gene3D" id="3.30.70.270">
    <property type="match status" value="1"/>
</dbReference>
<accession>A0ABV1NCH8</accession>
<keyword evidence="3" id="KW-0808">Transferase</keyword>
<dbReference type="InterPro" id="IPR043128">
    <property type="entry name" value="Rev_trsase/Diguanyl_cyclase"/>
</dbReference>
<feature type="domain" description="GGDEF" evidence="2">
    <location>
        <begin position="68"/>
        <end position="205"/>
    </location>
</feature>
<dbReference type="SMART" id="SM00267">
    <property type="entry name" value="GGDEF"/>
    <property type="match status" value="1"/>
</dbReference>
<evidence type="ECO:0000313" key="3">
    <source>
        <dbReference type="EMBL" id="MEQ6916774.1"/>
    </source>
</evidence>
<organism evidence="3 4">
    <name type="scientific">Halomonas aquatica</name>
    <dbReference type="NCBI Taxonomy" id="3151123"/>
    <lineage>
        <taxon>Bacteria</taxon>
        <taxon>Pseudomonadati</taxon>
        <taxon>Pseudomonadota</taxon>
        <taxon>Gammaproteobacteria</taxon>
        <taxon>Oceanospirillales</taxon>
        <taxon>Halomonadaceae</taxon>
        <taxon>Halomonas</taxon>
    </lineage>
</organism>
<proteinExistence type="predicted"/>
<reference evidence="3 4" key="1">
    <citation type="submission" date="2024-05" db="EMBL/GenBank/DDBJ databases">
        <title>Halomonas sp. SSM6 16S ribosomal RNA gene Genome sequencing and assembly.</title>
        <authorList>
            <person name="Yook S."/>
        </authorList>
    </citation>
    <scope>NUCLEOTIDE SEQUENCE [LARGE SCALE GENOMIC DNA]</scope>
    <source>
        <strain evidence="3 4">SSM6</strain>
    </source>
</reference>
<dbReference type="InterPro" id="IPR050469">
    <property type="entry name" value="Diguanylate_Cyclase"/>
</dbReference>
<gene>
    <name evidence="3" type="ORF">ABE960_04450</name>
</gene>
<dbReference type="PANTHER" id="PTHR45138">
    <property type="entry name" value="REGULATORY COMPONENTS OF SENSORY TRANSDUCTION SYSTEM"/>
    <property type="match status" value="1"/>
</dbReference>
<dbReference type="NCBIfam" id="TIGR00254">
    <property type="entry name" value="GGDEF"/>
    <property type="match status" value="1"/>
</dbReference>